<gene>
    <name evidence="3" type="ORF">CTOB1V02_LOCUS9928</name>
</gene>
<reference evidence="3" key="1">
    <citation type="submission" date="2020-11" db="EMBL/GenBank/DDBJ databases">
        <authorList>
            <person name="Tran Van P."/>
        </authorList>
    </citation>
    <scope>NUCLEOTIDE SEQUENCE</scope>
</reference>
<keyword evidence="2" id="KW-0819">tRNA processing</keyword>
<dbReference type="NCBIfam" id="TIGR00450">
    <property type="entry name" value="mnmE_trmE_thdF"/>
    <property type="match status" value="1"/>
</dbReference>
<dbReference type="InterPro" id="IPR005225">
    <property type="entry name" value="Small_GTP-bd"/>
</dbReference>
<dbReference type="Gene3D" id="1.20.120.430">
    <property type="entry name" value="tRNA modification GTPase MnmE domain 2"/>
    <property type="match status" value="1"/>
</dbReference>
<dbReference type="InterPro" id="IPR027368">
    <property type="entry name" value="MnmE_dom2"/>
</dbReference>
<name>A0A7R8WNY4_9CRUS</name>
<dbReference type="Gene3D" id="3.40.50.300">
    <property type="entry name" value="P-loop containing nucleotide triphosphate hydrolases"/>
    <property type="match status" value="1"/>
</dbReference>
<dbReference type="CDD" id="cd04164">
    <property type="entry name" value="trmE"/>
    <property type="match status" value="1"/>
</dbReference>
<evidence type="ECO:0000313" key="3">
    <source>
        <dbReference type="EMBL" id="CAD7232087.1"/>
    </source>
</evidence>
<dbReference type="AlphaFoldDB" id="A0A7R8WNY4"/>
<dbReference type="InterPro" id="IPR006073">
    <property type="entry name" value="GTP-bd"/>
</dbReference>
<dbReference type="InterPro" id="IPR025867">
    <property type="entry name" value="MnmE_helical"/>
</dbReference>
<dbReference type="InterPro" id="IPR031168">
    <property type="entry name" value="G_TrmE"/>
</dbReference>
<dbReference type="GO" id="GO:0003924">
    <property type="term" value="F:GTPase activity"/>
    <property type="evidence" value="ECO:0007669"/>
    <property type="project" value="InterPro"/>
</dbReference>
<dbReference type="GO" id="GO:0030488">
    <property type="term" value="P:tRNA methylation"/>
    <property type="evidence" value="ECO:0007669"/>
    <property type="project" value="TreeGrafter"/>
</dbReference>
<evidence type="ECO:0000256" key="2">
    <source>
        <dbReference type="ARBA" id="ARBA00022694"/>
    </source>
</evidence>
<dbReference type="Pfam" id="PF01926">
    <property type="entry name" value="MMR_HSR1"/>
    <property type="match status" value="1"/>
</dbReference>
<evidence type="ECO:0000256" key="1">
    <source>
        <dbReference type="ARBA" id="ARBA00011043"/>
    </source>
</evidence>
<dbReference type="EMBL" id="OB664203">
    <property type="protein sequence ID" value="CAD7232087.1"/>
    <property type="molecule type" value="Genomic_DNA"/>
</dbReference>
<comment type="similarity">
    <text evidence="1">Belongs to the TRAFAC class TrmE-Era-EngA-EngB-Septin-like GTPase superfamily. TrmE GTPase family.</text>
</comment>
<dbReference type="GO" id="GO:0002098">
    <property type="term" value="P:tRNA wobble uridine modification"/>
    <property type="evidence" value="ECO:0007669"/>
    <property type="project" value="TreeGrafter"/>
</dbReference>
<organism evidence="3">
    <name type="scientific">Cyprideis torosa</name>
    <dbReference type="NCBI Taxonomy" id="163714"/>
    <lineage>
        <taxon>Eukaryota</taxon>
        <taxon>Metazoa</taxon>
        <taxon>Ecdysozoa</taxon>
        <taxon>Arthropoda</taxon>
        <taxon>Crustacea</taxon>
        <taxon>Oligostraca</taxon>
        <taxon>Ostracoda</taxon>
        <taxon>Podocopa</taxon>
        <taxon>Podocopida</taxon>
        <taxon>Cytherocopina</taxon>
        <taxon>Cytheroidea</taxon>
        <taxon>Cytherideidae</taxon>
        <taxon>Cyprideis</taxon>
    </lineage>
</organism>
<protein>
    <submittedName>
        <fullName evidence="3">Uncharacterized protein</fullName>
    </submittedName>
</protein>
<dbReference type="PROSITE" id="PS51709">
    <property type="entry name" value="G_TRME"/>
    <property type="match status" value="1"/>
</dbReference>
<dbReference type="SUPFAM" id="SSF116878">
    <property type="entry name" value="TrmE connector domain"/>
    <property type="match status" value="1"/>
</dbReference>
<dbReference type="PANTHER" id="PTHR42714">
    <property type="entry name" value="TRNA MODIFICATION GTPASE GTPBP3"/>
    <property type="match status" value="1"/>
</dbReference>
<dbReference type="PANTHER" id="PTHR42714:SF2">
    <property type="entry name" value="TRNA MODIFICATION GTPASE GTPBP3, MITOCHONDRIAL"/>
    <property type="match status" value="1"/>
</dbReference>
<dbReference type="GO" id="GO:0005829">
    <property type="term" value="C:cytosol"/>
    <property type="evidence" value="ECO:0007669"/>
    <property type="project" value="TreeGrafter"/>
</dbReference>
<accession>A0A7R8WNY4</accession>
<dbReference type="Pfam" id="PF12631">
    <property type="entry name" value="MnmE_helical"/>
    <property type="match status" value="1"/>
</dbReference>
<proteinExistence type="inferred from homology"/>
<dbReference type="InterPro" id="IPR027417">
    <property type="entry name" value="P-loop_NTPase"/>
</dbReference>
<dbReference type="InterPro" id="IPR004520">
    <property type="entry name" value="GTPase_MnmE"/>
</dbReference>
<dbReference type="GO" id="GO:0005525">
    <property type="term" value="F:GTP binding"/>
    <property type="evidence" value="ECO:0007669"/>
    <property type="project" value="InterPro"/>
</dbReference>
<sequence length="358" mass="39158">MAEAGEFTLRAYMNGKMDLSQAEAVADLIASEHKAAHDIAMQQMRGGFSDELKALRTQLIDFTALIELELDFSEEDVEFANREQLNELIHNLKRKIQSLADSFSYGQAIKEGVPVAIAGKPNAGKSTLLNALFNEEKAIVSDIAGTTRDAIEDVLTLEGIKFRFIDTAGLRDTTDEIEAIGVARAKEKVQNARILLYLFNREEDTIEEIVAQIKALHHENLTLFLVENKIDRSGGFHASPFINQLQEALFGAYTQTIIGISSLEKTGLDALKNLLVQEVEAMKLTGTTVVSNSRHKAALDAANNSLIQVAQGLQMNLSGDLLAQDLREALAHIGSITGEIDVDEDILGSIFGKFCIGK</sequence>
<dbReference type="NCBIfam" id="TIGR00231">
    <property type="entry name" value="small_GTP"/>
    <property type="match status" value="1"/>
</dbReference>
<dbReference type="OrthoDB" id="188276at2759"/>
<dbReference type="SUPFAM" id="SSF52540">
    <property type="entry name" value="P-loop containing nucleoside triphosphate hydrolases"/>
    <property type="match status" value="1"/>
</dbReference>